<organism evidence="3">
    <name type="scientific">Oikopleura dioica</name>
    <name type="common">Tunicate</name>
    <dbReference type="NCBI Taxonomy" id="34765"/>
    <lineage>
        <taxon>Eukaryota</taxon>
        <taxon>Metazoa</taxon>
        <taxon>Chordata</taxon>
        <taxon>Tunicata</taxon>
        <taxon>Appendicularia</taxon>
        <taxon>Copelata</taxon>
        <taxon>Oikopleuridae</taxon>
        <taxon>Oikopleura</taxon>
    </lineage>
</organism>
<gene>
    <name evidence="3" type="ORF">GSOID_T00003466001</name>
</gene>
<feature type="compositionally biased region" description="Basic and acidic residues" evidence="2">
    <location>
        <begin position="262"/>
        <end position="274"/>
    </location>
</feature>
<sequence length="368" mass="42542">MSGMTGLTNRLKGMAFSDMKSNLSKQTNTLSMRRTHIPSFSGSPHKSRAQLEKELSDVQDQLDRAIQTINEAGEAEEEIIKLKIYQDASVELDELVQENTALELDLAKITGEKEFIQGESEKLKEGINEMQGNVTKNTEEARALASHKEAKERTFSLAQDRQNKEFREVENENKRLQEQLDKLDYELSLINSDLKNVEDDSEVMKNLNEEFTTPSKNGIFDKNQEKLTARIHELTVLSCLKSEAKTAKPKVSKAEIEKAQRELGKTSQRLELEQSSRQSSLQEKQELLAQRERERPRLEKIMKDNAKWELRQSEMLFDELKKEKKEYLIKLQELNRQVKERNRRDINFKDTASEITMRSTDNSIAAFN</sequence>
<feature type="region of interest" description="Disordered" evidence="2">
    <location>
        <begin position="262"/>
        <end position="284"/>
    </location>
</feature>
<feature type="region of interest" description="Disordered" evidence="2">
    <location>
        <begin position="27"/>
        <end position="49"/>
    </location>
</feature>
<feature type="compositionally biased region" description="Polar residues" evidence="2">
    <location>
        <begin position="27"/>
        <end position="44"/>
    </location>
</feature>
<dbReference type="InParanoid" id="E4X7D2"/>
<dbReference type="OrthoDB" id="10450075at2759"/>
<name>E4X7D2_OIKDI</name>
<accession>E4X7D2</accession>
<dbReference type="EMBL" id="FN653028">
    <property type="protein sequence ID" value="CBY18604.1"/>
    <property type="molecule type" value="Genomic_DNA"/>
</dbReference>
<keyword evidence="4" id="KW-1185">Reference proteome</keyword>
<reference evidence="3" key="1">
    <citation type="journal article" date="2010" name="Science">
        <title>Plasticity of animal genome architecture unmasked by rapid evolution of a pelagic tunicate.</title>
        <authorList>
            <person name="Denoeud F."/>
            <person name="Henriet S."/>
            <person name="Mungpakdee S."/>
            <person name="Aury J.M."/>
            <person name="Da Silva C."/>
            <person name="Brinkmann H."/>
            <person name="Mikhaleva J."/>
            <person name="Olsen L.C."/>
            <person name="Jubin C."/>
            <person name="Canestro C."/>
            <person name="Bouquet J.M."/>
            <person name="Danks G."/>
            <person name="Poulain J."/>
            <person name="Campsteijn C."/>
            <person name="Adamski M."/>
            <person name="Cross I."/>
            <person name="Yadetie F."/>
            <person name="Muffato M."/>
            <person name="Louis A."/>
            <person name="Butcher S."/>
            <person name="Tsagkogeorga G."/>
            <person name="Konrad A."/>
            <person name="Singh S."/>
            <person name="Jensen M.F."/>
            <person name="Cong E.H."/>
            <person name="Eikeseth-Otteraa H."/>
            <person name="Noel B."/>
            <person name="Anthouard V."/>
            <person name="Porcel B.M."/>
            <person name="Kachouri-Lafond R."/>
            <person name="Nishino A."/>
            <person name="Ugolini M."/>
            <person name="Chourrout P."/>
            <person name="Nishida H."/>
            <person name="Aasland R."/>
            <person name="Huzurbazar S."/>
            <person name="Westhof E."/>
            <person name="Delsuc F."/>
            <person name="Lehrach H."/>
            <person name="Reinhardt R."/>
            <person name="Weissenbach J."/>
            <person name="Roy S.W."/>
            <person name="Artiguenave F."/>
            <person name="Postlethwait J.H."/>
            <person name="Manak J.R."/>
            <person name="Thompson E.M."/>
            <person name="Jaillon O."/>
            <person name="Du Pasquier L."/>
            <person name="Boudinot P."/>
            <person name="Liberles D.A."/>
            <person name="Volff J.N."/>
            <person name="Philippe H."/>
            <person name="Lenhard B."/>
            <person name="Roest Crollius H."/>
            <person name="Wincker P."/>
            <person name="Chourrout D."/>
        </authorList>
    </citation>
    <scope>NUCLEOTIDE SEQUENCE [LARGE SCALE GENOMIC DNA]</scope>
</reference>
<proteinExistence type="predicted"/>
<evidence type="ECO:0000256" key="1">
    <source>
        <dbReference type="SAM" id="Coils"/>
    </source>
</evidence>
<dbReference type="Proteomes" id="UP000001307">
    <property type="component" value="Unassembled WGS sequence"/>
</dbReference>
<evidence type="ECO:0000313" key="4">
    <source>
        <dbReference type="Proteomes" id="UP000001307"/>
    </source>
</evidence>
<protein>
    <submittedName>
        <fullName evidence="3">Uncharacterized protein</fullName>
    </submittedName>
</protein>
<evidence type="ECO:0000313" key="3">
    <source>
        <dbReference type="EMBL" id="CBY18604.1"/>
    </source>
</evidence>
<evidence type="ECO:0000256" key="2">
    <source>
        <dbReference type="SAM" id="MobiDB-lite"/>
    </source>
</evidence>
<keyword evidence="1" id="KW-0175">Coiled coil</keyword>
<feature type="coiled-coil region" evidence="1">
    <location>
        <begin position="159"/>
        <end position="193"/>
    </location>
</feature>
<dbReference type="AlphaFoldDB" id="E4X7D2"/>